<dbReference type="Pfam" id="PF13380">
    <property type="entry name" value="CoA_binding_2"/>
    <property type="match status" value="1"/>
</dbReference>
<protein>
    <recommendedName>
        <fullName evidence="5">CoA-binding domain-containing protein</fullName>
    </recommendedName>
</protein>
<dbReference type="InterPro" id="IPR051538">
    <property type="entry name" value="Acyl-CoA_Synth/Transferase"/>
</dbReference>
<feature type="domain" description="CoA-binding" evidence="5">
    <location>
        <begin position="33"/>
        <end position="127"/>
    </location>
</feature>
<dbReference type="Gene3D" id="3.30.470.20">
    <property type="entry name" value="ATP-grasp fold, B domain"/>
    <property type="match status" value="1"/>
</dbReference>
<dbReference type="RefSeq" id="WP_133222303.1">
    <property type="nucleotide sequence ID" value="NZ_NRSG01000338.1"/>
</dbReference>
<dbReference type="Proteomes" id="UP000697995">
    <property type="component" value="Unassembled WGS sequence"/>
</dbReference>
<reference evidence="6 7" key="1">
    <citation type="journal article" date="2020" name="Microorganisms">
        <title>Osmotic Adaptation and Compatible Solute Biosynthesis of Phototrophic Bacteria as Revealed from Genome Analyses.</title>
        <authorList>
            <person name="Imhoff J.F."/>
            <person name="Rahn T."/>
            <person name="Kunzel S."/>
            <person name="Keller A."/>
            <person name="Neulinger S.C."/>
        </authorList>
    </citation>
    <scope>NUCLEOTIDE SEQUENCE [LARGE SCALE GENOMIC DNA]</scope>
    <source>
        <strain evidence="6 7">DSM 15382</strain>
    </source>
</reference>
<dbReference type="SUPFAM" id="SSF52210">
    <property type="entry name" value="Succinyl-CoA synthetase domains"/>
    <property type="match status" value="2"/>
</dbReference>
<organism evidence="6 7">
    <name type="scientific">Paracraurococcus ruber</name>
    <dbReference type="NCBI Taxonomy" id="77675"/>
    <lineage>
        <taxon>Bacteria</taxon>
        <taxon>Pseudomonadati</taxon>
        <taxon>Pseudomonadota</taxon>
        <taxon>Alphaproteobacteria</taxon>
        <taxon>Acetobacterales</taxon>
        <taxon>Roseomonadaceae</taxon>
        <taxon>Paracraurococcus</taxon>
    </lineage>
</organism>
<dbReference type="Gene3D" id="3.30.1490.20">
    <property type="entry name" value="ATP-grasp fold, A domain"/>
    <property type="match status" value="1"/>
</dbReference>
<keyword evidence="1" id="KW-0816">Tricarboxylic acid cycle</keyword>
<sequence>MSRVDATDRREDAAAPDATLHSAALDETGLATLLRPRSVVLIGATDRSRWSSMTFQNLTGLGFPGAVHLVNRRGGLVHGQLAAESCTALGVRPDTAIVMVPMSAVGDALADLAEAGGRSAVILTSGFAEAGEAGIAAQARLLAAARQHRIRLLGPNCLGLINHLDKVPLWTAPLAGGRAAGSLAAISQSGQVGHHLNTLGRQLGTGLSHLVTTGNEADLDFADFAAEFVTDDRVRAIALFLETIRNPHRFIAVARQAFDARKPIVVCKIGASEVAALSARAHTGALVGDDRLFDGICRQYGVVRVHSMEDLVVTASLLARTGPLREGGVGLLSNSGGICGIAADTATAVGMPVPALSAEGVAALQAALPDYGTAQNPLDITGASTLDRSLFETTLRVMAREPGLAALVTFADLPDAERDAADPMNRAGWQHMARGIEGSAIPVLIMSCLGKPVSSVAQGIVEEMQLPYMATGLHRGLTALGHVFWWSARLRRGLATPLPATAPADAARPLSEQQALAWLASFGVPVVPTVLAVNEAMAVAAARGIDSPVVLKVASAQIAHKSDIGGVALNLEGDAAVTRAFQAVTAGVPADATLDGVLVAPMRRGGLELLVGITRDPQWGPVLALGLGGVWVEVLQDVALRPLPVAPAEVRAMLEELKGAALLQGRRGVPAADLDRVAEVVVRIGDAALALGPDLETFEVNPLWVCGTEVEVLDALAVWSAA</sequence>
<proteinExistence type="predicted"/>
<dbReference type="InterPro" id="IPR036291">
    <property type="entry name" value="NAD(P)-bd_dom_sf"/>
</dbReference>
<keyword evidence="4" id="KW-0067">ATP-binding</keyword>
<dbReference type="InterPro" id="IPR003781">
    <property type="entry name" value="CoA-bd"/>
</dbReference>
<name>A0ABS1D4A4_9PROT</name>
<comment type="caution">
    <text evidence="6">The sequence shown here is derived from an EMBL/GenBank/DDBJ whole genome shotgun (WGS) entry which is preliminary data.</text>
</comment>
<dbReference type="Gene3D" id="3.40.50.261">
    <property type="entry name" value="Succinyl-CoA synthetase domains"/>
    <property type="match status" value="2"/>
</dbReference>
<dbReference type="PANTHER" id="PTHR43334:SF1">
    <property type="entry name" value="3-HYDROXYPROPIONATE--COA LIGASE [ADP-FORMING]"/>
    <property type="match status" value="1"/>
</dbReference>
<dbReference type="Gene3D" id="3.40.50.720">
    <property type="entry name" value="NAD(P)-binding Rossmann-like Domain"/>
    <property type="match status" value="1"/>
</dbReference>
<accession>A0ABS1D4A4</accession>
<gene>
    <name evidence="6" type="ORF">CKO45_25820</name>
</gene>
<evidence type="ECO:0000313" key="6">
    <source>
        <dbReference type="EMBL" id="MBK1661629.1"/>
    </source>
</evidence>
<dbReference type="SUPFAM" id="SSF51735">
    <property type="entry name" value="NAD(P)-binding Rossmann-fold domains"/>
    <property type="match status" value="1"/>
</dbReference>
<dbReference type="InterPro" id="IPR013815">
    <property type="entry name" value="ATP_grasp_subdomain_1"/>
</dbReference>
<dbReference type="Pfam" id="PF13607">
    <property type="entry name" value="Succ_CoA_lig"/>
    <property type="match status" value="1"/>
</dbReference>
<dbReference type="PANTHER" id="PTHR43334">
    <property type="entry name" value="ACETATE--COA LIGASE [ADP-FORMING]"/>
    <property type="match status" value="1"/>
</dbReference>
<dbReference type="EMBL" id="NRSG01000338">
    <property type="protein sequence ID" value="MBK1661629.1"/>
    <property type="molecule type" value="Genomic_DNA"/>
</dbReference>
<keyword evidence="7" id="KW-1185">Reference proteome</keyword>
<keyword evidence="3" id="KW-0547">Nucleotide-binding</keyword>
<dbReference type="InterPro" id="IPR016102">
    <property type="entry name" value="Succinyl-CoA_synth-like"/>
</dbReference>
<keyword evidence="2" id="KW-0436">Ligase</keyword>
<evidence type="ECO:0000256" key="3">
    <source>
        <dbReference type="ARBA" id="ARBA00022741"/>
    </source>
</evidence>
<evidence type="ECO:0000313" key="7">
    <source>
        <dbReference type="Proteomes" id="UP000697995"/>
    </source>
</evidence>
<evidence type="ECO:0000256" key="1">
    <source>
        <dbReference type="ARBA" id="ARBA00022532"/>
    </source>
</evidence>
<evidence type="ECO:0000256" key="4">
    <source>
        <dbReference type="ARBA" id="ARBA00022840"/>
    </source>
</evidence>
<dbReference type="SMART" id="SM00881">
    <property type="entry name" value="CoA_binding"/>
    <property type="match status" value="1"/>
</dbReference>
<evidence type="ECO:0000256" key="2">
    <source>
        <dbReference type="ARBA" id="ARBA00022598"/>
    </source>
</evidence>
<dbReference type="InterPro" id="IPR032875">
    <property type="entry name" value="Succ_CoA_lig_flav_dom"/>
</dbReference>
<dbReference type="Pfam" id="PF13549">
    <property type="entry name" value="ATP-grasp_5"/>
    <property type="match status" value="1"/>
</dbReference>
<evidence type="ECO:0000259" key="5">
    <source>
        <dbReference type="SMART" id="SM00881"/>
    </source>
</evidence>
<dbReference type="SUPFAM" id="SSF56059">
    <property type="entry name" value="Glutathione synthetase ATP-binding domain-like"/>
    <property type="match status" value="1"/>
</dbReference>